<comment type="pathway">
    <text evidence="2">Lipid metabolism; fatty acid beta-oxidation.</text>
</comment>
<dbReference type="Gene3D" id="3.90.226.10">
    <property type="entry name" value="2-enoyl-CoA Hydratase, Chain A, domain 1"/>
    <property type="match status" value="1"/>
</dbReference>
<evidence type="ECO:0000256" key="1">
    <source>
        <dbReference type="ARBA" id="ARBA00004275"/>
    </source>
</evidence>
<evidence type="ECO:0000256" key="15">
    <source>
        <dbReference type="RuleBase" id="RU003707"/>
    </source>
</evidence>
<evidence type="ECO:0000256" key="9">
    <source>
        <dbReference type="ARBA" id="ARBA00023098"/>
    </source>
</evidence>
<feature type="domain" description="3-hydroxyacyl-CoA dehydrogenase NAD binding" evidence="17">
    <location>
        <begin position="301"/>
        <end position="478"/>
    </location>
</feature>
<gene>
    <name evidence="18" type="ORF">ACFO3E_04905</name>
</gene>
<evidence type="ECO:0000256" key="13">
    <source>
        <dbReference type="ARBA" id="ARBA00023268"/>
    </source>
</evidence>
<evidence type="ECO:0000256" key="3">
    <source>
        <dbReference type="ARBA" id="ARBA00008750"/>
    </source>
</evidence>
<keyword evidence="9" id="KW-0443">Lipid metabolism</keyword>
<dbReference type="EMBL" id="JBHSFZ010000006">
    <property type="protein sequence ID" value="MFC4593529.1"/>
    <property type="molecule type" value="Genomic_DNA"/>
</dbReference>
<dbReference type="SUPFAM" id="SSF48179">
    <property type="entry name" value="6-phosphogluconate dehydrogenase C-terminal domain-like"/>
    <property type="match status" value="2"/>
</dbReference>
<evidence type="ECO:0000256" key="4">
    <source>
        <dbReference type="ARBA" id="ARBA00011245"/>
    </source>
</evidence>
<evidence type="ECO:0000259" key="17">
    <source>
        <dbReference type="Pfam" id="PF02737"/>
    </source>
</evidence>
<evidence type="ECO:0000313" key="19">
    <source>
        <dbReference type="Proteomes" id="UP001595957"/>
    </source>
</evidence>
<evidence type="ECO:0000313" key="18">
    <source>
        <dbReference type="EMBL" id="MFC4593529.1"/>
    </source>
</evidence>
<dbReference type="InterPro" id="IPR001753">
    <property type="entry name" value="Enoyl-CoA_hydra/iso"/>
</dbReference>
<dbReference type="InterPro" id="IPR008927">
    <property type="entry name" value="6-PGluconate_DH-like_C_sf"/>
</dbReference>
<evidence type="ECO:0000256" key="5">
    <source>
        <dbReference type="ARBA" id="ARBA00022832"/>
    </source>
</evidence>
<comment type="catalytic activity">
    <reaction evidence="14">
        <text>a (3S)-3-hydroxyacyl-CoA + NAD(+) = a 3-oxoacyl-CoA + NADH + H(+)</text>
        <dbReference type="Rhea" id="RHEA:22432"/>
        <dbReference type="ChEBI" id="CHEBI:15378"/>
        <dbReference type="ChEBI" id="CHEBI:57318"/>
        <dbReference type="ChEBI" id="CHEBI:57540"/>
        <dbReference type="ChEBI" id="CHEBI:57945"/>
        <dbReference type="ChEBI" id="CHEBI:90726"/>
        <dbReference type="EC" id="1.1.1.35"/>
    </reaction>
</comment>
<evidence type="ECO:0000256" key="12">
    <source>
        <dbReference type="ARBA" id="ARBA00023239"/>
    </source>
</evidence>
<dbReference type="Pfam" id="PF00725">
    <property type="entry name" value="3HCDH"/>
    <property type="match status" value="2"/>
</dbReference>
<dbReference type="Gene3D" id="3.40.50.720">
    <property type="entry name" value="NAD(P)-binding Rossmann-like Domain"/>
    <property type="match status" value="1"/>
</dbReference>
<evidence type="ECO:0000256" key="6">
    <source>
        <dbReference type="ARBA" id="ARBA00022963"/>
    </source>
</evidence>
<sequence length="691" mass="74398">MKVNDVVTYEVEGPIAVITVNSPPVNALSNAVRQGVADAVQTAIGDSAVGAMVLICDGRTFFAGAEISELGKPQVEPSLRNLQLIVENATKPVIAAMHGTALGGGLELALVAHYRIAVPSAKMGLPEIKLGLLPGAGGTQRLPRVIGIAKALDLILSGDPVSATSAKAMGLIDELATEGNLRADALTLACRVLEEKRPLLKVRDRADKLDEARGKPEIFAEIRQANAKKFRGYKAPENIVRAVEATLELPFDQGMVRERELFNELEKDSQSAAQRHVFFAERLAAKVSGIPSDTAALPIKKVGVIGAGTMGGGIAMNFANAGIPVTIVETSQEALERGLRIIRGNYETTAKKGKMKPEDVDTRMGLLTGSVAMGDLADCDLIIEAVFENLDVKREVFARLDRIAKPGAILATNTSYLDIDDIAAATQRPESVVGLHFFSPANVMKLLEVVRTKDTKPEITVTAMKLAKTIGKIGVLVGNGFGFVGNRILAARNTQADRLVLEGATPWAVDKVLYDFGFAMGHFQMRDLVGLDVGWNRDATSSANVREILNEIGRHGQKTRGGYYDYDENRKQTPSPVASQVIEDFAAKQGIARRAVNDEEIHDRILFAMVNEGARILDEGIASRASDIDIVWVTGYGWPKYRGGPMFWADLQGLPVVLEKLKTLEAAHGEAFKPSPLIERLVAQGKGFKDA</sequence>
<dbReference type="PROSITE" id="PS00166">
    <property type="entry name" value="ENOYL_COA_HYDRATASE"/>
    <property type="match status" value="1"/>
</dbReference>
<reference evidence="19" key="1">
    <citation type="journal article" date="2019" name="Int. J. Syst. Evol. Microbiol.">
        <title>The Global Catalogue of Microorganisms (GCM) 10K type strain sequencing project: providing services to taxonomists for standard genome sequencing and annotation.</title>
        <authorList>
            <consortium name="The Broad Institute Genomics Platform"/>
            <consortium name="The Broad Institute Genome Sequencing Center for Infectious Disease"/>
            <person name="Wu L."/>
            <person name="Ma J."/>
        </authorList>
    </citation>
    <scope>NUCLEOTIDE SEQUENCE [LARGE SCALE GENOMIC DNA]</scope>
    <source>
        <strain evidence="19">NBRC 103632</strain>
    </source>
</reference>
<dbReference type="PANTHER" id="PTHR23309:SF49">
    <property type="entry name" value="PEROXISOMAL BIFUNCTIONAL ENZYME"/>
    <property type="match status" value="1"/>
</dbReference>
<evidence type="ECO:0000256" key="2">
    <source>
        <dbReference type="ARBA" id="ARBA00005005"/>
    </source>
</evidence>
<evidence type="ECO:0000256" key="8">
    <source>
        <dbReference type="ARBA" id="ARBA00023027"/>
    </source>
</evidence>
<dbReference type="InterPro" id="IPR006176">
    <property type="entry name" value="3-OHacyl-CoA_DH_NAD-bd"/>
</dbReference>
<dbReference type="InterPro" id="IPR029045">
    <property type="entry name" value="ClpP/crotonase-like_dom_sf"/>
</dbReference>
<keyword evidence="7" id="KW-0560">Oxidoreductase</keyword>
<comment type="subunit">
    <text evidence="4">Monomer.</text>
</comment>
<dbReference type="InterPro" id="IPR018376">
    <property type="entry name" value="Enoyl-CoA_hyd/isom_CS"/>
</dbReference>
<keyword evidence="19" id="KW-1185">Reference proteome</keyword>
<proteinExistence type="inferred from homology"/>
<accession>A0ABV9EZY8</accession>
<dbReference type="InterPro" id="IPR006108">
    <property type="entry name" value="3HC_DH_C"/>
</dbReference>
<evidence type="ECO:0000256" key="10">
    <source>
        <dbReference type="ARBA" id="ARBA00023140"/>
    </source>
</evidence>
<evidence type="ECO:0000256" key="11">
    <source>
        <dbReference type="ARBA" id="ARBA00023235"/>
    </source>
</evidence>
<comment type="similarity">
    <text evidence="15">Belongs to the enoyl-CoA hydratase/isomerase family.</text>
</comment>
<comment type="caution">
    <text evidence="18">The sequence shown here is derived from an EMBL/GenBank/DDBJ whole genome shotgun (WGS) entry which is preliminary data.</text>
</comment>
<feature type="domain" description="3-hydroxyacyl-CoA dehydrogenase C-terminal" evidence="16">
    <location>
        <begin position="482"/>
        <end position="566"/>
    </location>
</feature>
<evidence type="ECO:0000259" key="16">
    <source>
        <dbReference type="Pfam" id="PF00725"/>
    </source>
</evidence>
<organism evidence="18 19">
    <name type="scientific">Sphingobium tyrosinilyticum</name>
    <dbReference type="NCBI Taxonomy" id="2715436"/>
    <lineage>
        <taxon>Bacteria</taxon>
        <taxon>Pseudomonadati</taxon>
        <taxon>Pseudomonadota</taxon>
        <taxon>Alphaproteobacteria</taxon>
        <taxon>Sphingomonadales</taxon>
        <taxon>Sphingomonadaceae</taxon>
        <taxon>Sphingobium</taxon>
    </lineage>
</organism>
<protein>
    <submittedName>
        <fullName evidence="18">3-hydroxyacyl-CoA dehydrogenase NAD-binding domain-containing protein</fullName>
    </submittedName>
</protein>
<feature type="domain" description="3-hydroxyacyl-CoA dehydrogenase C-terminal" evidence="16">
    <location>
        <begin position="602"/>
        <end position="686"/>
    </location>
</feature>
<evidence type="ECO:0000256" key="7">
    <source>
        <dbReference type="ARBA" id="ARBA00023002"/>
    </source>
</evidence>
<dbReference type="Pfam" id="PF00378">
    <property type="entry name" value="ECH_1"/>
    <property type="match status" value="1"/>
</dbReference>
<keyword evidence="5" id="KW-0276">Fatty acid metabolism</keyword>
<dbReference type="InterPro" id="IPR036291">
    <property type="entry name" value="NAD(P)-bd_dom_sf"/>
</dbReference>
<keyword evidence="6" id="KW-0442">Lipid degradation</keyword>
<dbReference type="SUPFAM" id="SSF51735">
    <property type="entry name" value="NAD(P)-binding Rossmann-fold domains"/>
    <property type="match status" value="1"/>
</dbReference>
<dbReference type="Gene3D" id="1.10.1040.50">
    <property type="match status" value="1"/>
</dbReference>
<keyword evidence="10" id="KW-0576">Peroxisome</keyword>
<name>A0ABV9EZY8_9SPHN</name>
<keyword evidence="12" id="KW-0456">Lyase</keyword>
<evidence type="ECO:0000256" key="14">
    <source>
        <dbReference type="ARBA" id="ARBA00049556"/>
    </source>
</evidence>
<dbReference type="Pfam" id="PF02737">
    <property type="entry name" value="3HCDH_N"/>
    <property type="match status" value="1"/>
</dbReference>
<dbReference type="RefSeq" id="WP_380802851.1">
    <property type="nucleotide sequence ID" value="NZ_JBHSFZ010000006.1"/>
</dbReference>
<dbReference type="CDD" id="cd06558">
    <property type="entry name" value="crotonase-like"/>
    <property type="match status" value="1"/>
</dbReference>
<comment type="similarity">
    <text evidence="3">In the N-terminal section; belongs to the enoyl-CoA hydratase/isomerase family.</text>
</comment>
<keyword evidence="11" id="KW-0413">Isomerase</keyword>
<dbReference type="Proteomes" id="UP001595957">
    <property type="component" value="Unassembled WGS sequence"/>
</dbReference>
<dbReference type="SUPFAM" id="SSF52096">
    <property type="entry name" value="ClpP/crotonase"/>
    <property type="match status" value="1"/>
</dbReference>
<comment type="subcellular location">
    <subcellularLocation>
        <location evidence="1">Peroxisome</location>
    </subcellularLocation>
</comment>
<keyword evidence="13" id="KW-0511">Multifunctional enzyme</keyword>
<keyword evidence="8" id="KW-0520">NAD</keyword>
<dbReference type="PANTHER" id="PTHR23309">
    <property type="entry name" value="3-HYDROXYACYL-COA DEHYROGENASE"/>
    <property type="match status" value="1"/>
</dbReference>